<proteinExistence type="predicted"/>
<comment type="caution">
    <text evidence="6">The sequence shown here is derived from an EMBL/GenBank/DDBJ whole genome shotgun (WGS) entry which is preliminary data.</text>
</comment>
<feature type="transmembrane region" description="Helical" evidence="5">
    <location>
        <begin position="243"/>
        <end position="261"/>
    </location>
</feature>
<evidence type="ECO:0000256" key="3">
    <source>
        <dbReference type="ARBA" id="ARBA00022989"/>
    </source>
</evidence>
<dbReference type="InterPro" id="IPR003339">
    <property type="entry name" value="ABC/ECF_trnsptr_transmembrane"/>
</dbReference>
<evidence type="ECO:0000256" key="4">
    <source>
        <dbReference type="ARBA" id="ARBA00023136"/>
    </source>
</evidence>
<keyword evidence="2 5" id="KW-0812">Transmembrane</keyword>
<dbReference type="GO" id="GO:0005886">
    <property type="term" value="C:plasma membrane"/>
    <property type="evidence" value="ECO:0007669"/>
    <property type="project" value="TreeGrafter"/>
</dbReference>
<dbReference type="Pfam" id="PF02361">
    <property type="entry name" value="CbiQ"/>
    <property type="match status" value="1"/>
</dbReference>
<dbReference type="EMBL" id="DUIH01000011">
    <property type="protein sequence ID" value="HIH69513.1"/>
    <property type="molecule type" value="Genomic_DNA"/>
</dbReference>
<protein>
    <submittedName>
        <fullName evidence="6">Energy-coupling factor transporter transmembrane protein EcfT</fullName>
    </submittedName>
</protein>
<feature type="transmembrane region" description="Helical" evidence="5">
    <location>
        <begin position="64"/>
        <end position="82"/>
    </location>
</feature>
<dbReference type="PANTHER" id="PTHR33514:SF13">
    <property type="entry name" value="PROTEIN ABCI12, CHLOROPLASTIC"/>
    <property type="match status" value="1"/>
</dbReference>
<feature type="transmembrane region" description="Helical" evidence="5">
    <location>
        <begin position="109"/>
        <end position="134"/>
    </location>
</feature>
<evidence type="ECO:0000256" key="2">
    <source>
        <dbReference type="ARBA" id="ARBA00022692"/>
    </source>
</evidence>
<accession>A0A832VX81</accession>
<keyword evidence="3 5" id="KW-1133">Transmembrane helix</keyword>
<comment type="subcellular location">
    <subcellularLocation>
        <location evidence="1">Membrane</location>
        <topology evidence="1">Multi-pass membrane protein</topology>
    </subcellularLocation>
</comment>
<evidence type="ECO:0000256" key="1">
    <source>
        <dbReference type="ARBA" id="ARBA00004141"/>
    </source>
</evidence>
<organism evidence="6 7">
    <name type="scientific">Methermicoccus shengliensis</name>
    <dbReference type="NCBI Taxonomy" id="660064"/>
    <lineage>
        <taxon>Archaea</taxon>
        <taxon>Methanobacteriati</taxon>
        <taxon>Methanobacteriota</taxon>
        <taxon>Stenosarchaea group</taxon>
        <taxon>Methanomicrobia</taxon>
        <taxon>Methanosarcinales</taxon>
        <taxon>Methermicoccaceae</taxon>
        <taxon>Methermicoccus</taxon>
    </lineage>
</organism>
<reference evidence="6" key="1">
    <citation type="journal article" date="2020" name="bioRxiv">
        <title>A rank-normalized archaeal taxonomy based on genome phylogeny resolves widespread incomplete and uneven classifications.</title>
        <authorList>
            <person name="Rinke C."/>
            <person name="Chuvochina M."/>
            <person name="Mussig A.J."/>
            <person name="Chaumeil P.-A."/>
            <person name="Waite D.W."/>
            <person name="Whitman W.B."/>
            <person name="Parks D.H."/>
            <person name="Hugenholtz P."/>
        </authorList>
    </citation>
    <scope>NUCLEOTIDE SEQUENCE</scope>
    <source>
        <strain evidence="6">UBA12518</strain>
    </source>
</reference>
<gene>
    <name evidence="6" type="ORF">HA299_02660</name>
</gene>
<sequence>MITFRYEDRDTPVHRTSAVVKLIWVVDVLTLSLIFDDPIYLVLLFAATLPVVYVGHIAREWFSVIRFVVFLAPMIVALNVAFNHNGSHVLYQAGVALPFLGTPTITLEALVYGLMMSVRLLAILSAFAILTFTVHPDDLMLLMLKLKVPYRSVLVTSMSTRFLPTLIEDARTITDVQRSRGLEVDRGNIIQRIKNRVPILVPLVANSLDRAVQIAEAMESRAFGSSKKRTFYRELELSRWDKAMALLMLTPLVLGLLGRLLFGLGTYRYYPSLEPITLEPMGAVALLVVLLVLNMLSIPQSRLQSKQLLITK</sequence>
<dbReference type="PANTHER" id="PTHR33514">
    <property type="entry name" value="PROTEIN ABCI12, CHLOROPLASTIC"/>
    <property type="match status" value="1"/>
</dbReference>
<evidence type="ECO:0000256" key="5">
    <source>
        <dbReference type="SAM" id="Phobius"/>
    </source>
</evidence>
<dbReference type="RefSeq" id="WP_052353312.1">
    <property type="nucleotide sequence ID" value="NZ_DUIH01000011.1"/>
</dbReference>
<evidence type="ECO:0000313" key="6">
    <source>
        <dbReference type="EMBL" id="HIH69513.1"/>
    </source>
</evidence>
<dbReference type="Proteomes" id="UP000600363">
    <property type="component" value="Unassembled WGS sequence"/>
</dbReference>
<dbReference type="CDD" id="cd16914">
    <property type="entry name" value="EcfT"/>
    <property type="match status" value="1"/>
</dbReference>
<feature type="transmembrane region" description="Helical" evidence="5">
    <location>
        <begin position="281"/>
        <end position="298"/>
    </location>
</feature>
<dbReference type="AlphaFoldDB" id="A0A832VX81"/>
<name>A0A832VX81_9EURY</name>
<evidence type="ECO:0000313" key="7">
    <source>
        <dbReference type="Proteomes" id="UP000600363"/>
    </source>
</evidence>
<keyword evidence="4 5" id="KW-0472">Membrane</keyword>
<feature type="transmembrane region" description="Helical" evidence="5">
    <location>
        <begin position="39"/>
        <end position="57"/>
    </location>
</feature>